<sequence length="256" mass="27474">MSRIFITGSSQGIGAECARQLLDLGHEVILHARDDDRASAALAANPGATAVLTGDLASIEQTTALAAAANEQGPYDAIIHNAGLGGDAPERVTTADGIERIYQVNVVAPYLLTALMPVAKRMIYLTSGLEANGHWHPYDLQGSTREWNGMQAYSDSKLQLSMLAIEIAALNPDSAVNVVDPGWIRTRMGGAEAWDPVELGAETQVWLADSDEPDATTTGRYLKRREQLEPNPTVRDAEARDALVYELIKVTGVVLP</sequence>
<evidence type="ECO:0000256" key="2">
    <source>
        <dbReference type="ARBA" id="ARBA00023002"/>
    </source>
</evidence>
<dbReference type="RefSeq" id="WP_301141668.1">
    <property type="nucleotide sequence ID" value="NZ_JAUHQA010000001.1"/>
</dbReference>
<reference evidence="3" key="1">
    <citation type="submission" date="2023-06" db="EMBL/GenBank/DDBJ databases">
        <title>Egi l300058.</title>
        <authorList>
            <person name="Gao L."/>
            <person name="Fang B.-Z."/>
            <person name="Li W.-J."/>
        </authorList>
    </citation>
    <scope>NUCLEOTIDE SEQUENCE</scope>
    <source>
        <strain evidence="3">EGI L300058</strain>
    </source>
</reference>
<gene>
    <name evidence="3" type="ORF">QQX02_05130</name>
</gene>
<protein>
    <submittedName>
        <fullName evidence="3">SDR family NAD(P)-dependent oxidoreductase</fullName>
    </submittedName>
</protein>
<dbReference type="PRINTS" id="PR00081">
    <property type="entry name" value="GDHRDH"/>
</dbReference>
<dbReference type="Proteomes" id="UP001172708">
    <property type="component" value="Unassembled WGS sequence"/>
</dbReference>
<evidence type="ECO:0000256" key="1">
    <source>
        <dbReference type="ARBA" id="ARBA00006484"/>
    </source>
</evidence>
<dbReference type="InterPro" id="IPR002347">
    <property type="entry name" value="SDR_fam"/>
</dbReference>
<keyword evidence="2" id="KW-0560">Oxidoreductase</keyword>
<evidence type="ECO:0000313" key="4">
    <source>
        <dbReference type="Proteomes" id="UP001172708"/>
    </source>
</evidence>
<dbReference type="InterPro" id="IPR036291">
    <property type="entry name" value="NAD(P)-bd_dom_sf"/>
</dbReference>
<organism evidence="3 4">
    <name type="scientific">Demequina muriae</name>
    <dbReference type="NCBI Taxonomy" id="3051664"/>
    <lineage>
        <taxon>Bacteria</taxon>
        <taxon>Bacillati</taxon>
        <taxon>Actinomycetota</taxon>
        <taxon>Actinomycetes</taxon>
        <taxon>Micrococcales</taxon>
        <taxon>Demequinaceae</taxon>
        <taxon>Demequina</taxon>
    </lineage>
</organism>
<name>A0ABT8GFV7_9MICO</name>
<dbReference type="SUPFAM" id="SSF51735">
    <property type="entry name" value="NAD(P)-binding Rossmann-fold domains"/>
    <property type="match status" value="1"/>
</dbReference>
<dbReference type="PANTHER" id="PTHR24320:SF274">
    <property type="entry name" value="CHAIN DEHYDROGENASE, PUTATIVE (AFU_ORTHOLOGUE AFUA_4G00440)-RELATED"/>
    <property type="match status" value="1"/>
</dbReference>
<accession>A0ABT8GFV7</accession>
<comment type="caution">
    <text evidence="3">The sequence shown here is derived from an EMBL/GenBank/DDBJ whole genome shotgun (WGS) entry which is preliminary data.</text>
</comment>
<proteinExistence type="inferred from homology"/>
<evidence type="ECO:0000313" key="3">
    <source>
        <dbReference type="EMBL" id="MDN4480305.1"/>
    </source>
</evidence>
<dbReference type="EMBL" id="JAUHQA010000001">
    <property type="protein sequence ID" value="MDN4480305.1"/>
    <property type="molecule type" value="Genomic_DNA"/>
</dbReference>
<keyword evidence="4" id="KW-1185">Reference proteome</keyword>
<dbReference type="Pfam" id="PF00106">
    <property type="entry name" value="adh_short"/>
    <property type="match status" value="1"/>
</dbReference>
<dbReference type="PANTHER" id="PTHR24320">
    <property type="entry name" value="RETINOL DEHYDROGENASE"/>
    <property type="match status" value="1"/>
</dbReference>
<comment type="similarity">
    <text evidence="1">Belongs to the short-chain dehydrogenases/reductases (SDR) family.</text>
</comment>
<dbReference type="Gene3D" id="3.40.50.720">
    <property type="entry name" value="NAD(P)-binding Rossmann-like Domain"/>
    <property type="match status" value="1"/>
</dbReference>